<evidence type="ECO:0000256" key="1">
    <source>
        <dbReference type="SAM" id="Phobius"/>
    </source>
</evidence>
<dbReference type="EMBL" id="DRGY01000099">
    <property type="protein sequence ID" value="HEA53111.1"/>
    <property type="molecule type" value="Genomic_DNA"/>
</dbReference>
<organism evidence="2">
    <name type="scientific">Marinobacter antarcticus</name>
    <dbReference type="NCBI Taxonomy" id="564117"/>
    <lineage>
        <taxon>Bacteria</taxon>
        <taxon>Pseudomonadati</taxon>
        <taxon>Pseudomonadota</taxon>
        <taxon>Gammaproteobacteria</taxon>
        <taxon>Pseudomonadales</taxon>
        <taxon>Marinobacteraceae</taxon>
        <taxon>Marinobacter</taxon>
    </lineage>
</organism>
<dbReference type="NCBIfam" id="TIGR02595">
    <property type="entry name" value="PEP_CTERM"/>
    <property type="match status" value="1"/>
</dbReference>
<reference evidence="2" key="1">
    <citation type="journal article" date="2020" name="mSystems">
        <title>Genome- and Community-Level Interaction Insights into Carbon Utilization and Element Cycling Functions of Hydrothermarchaeota in Hydrothermal Sediment.</title>
        <authorList>
            <person name="Zhou Z."/>
            <person name="Liu Y."/>
            <person name="Xu W."/>
            <person name="Pan J."/>
            <person name="Luo Z.H."/>
            <person name="Li M."/>
        </authorList>
    </citation>
    <scope>NUCLEOTIDE SEQUENCE [LARGE SCALE GENOMIC DNA]</scope>
    <source>
        <strain evidence="2">HyVt-357</strain>
    </source>
</reference>
<name>A0A831R3B2_9GAMM</name>
<accession>A0A831R3B2</accession>
<proteinExistence type="predicted"/>
<dbReference type="AlphaFoldDB" id="A0A831R3B2"/>
<comment type="caution">
    <text evidence="2">The sequence shown here is derived from an EMBL/GenBank/DDBJ whole genome shotgun (WGS) entry which is preliminary data.</text>
</comment>
<feature type="transmembrane region" description="Helical" evidence="1">
    <location>
        <begin position="41"/>
        <end position="62"/>
    </location>
</feature>
<evidence type="ECO:0000313" key="2">
    <source>
        <dbReference type="EMBL" id="HEA53111.1"/>
    </source>
</evidence>
<dbReference type="Proteomes" id="UP000885748">
    <property type="component" value="Unassembled WGS sequence"/>
</dbReference>
<gene>
    <name evidence="2" type="ORF">ENI00_12475</name>
</gene>
<keyword evidence="1" id="KW-0472">Membrane</keyword>
<dbReference type="InterPro" id="IPR013424">
    <property type="entry name" value="Ice-binding_C"/>
</dbReference>
<keyword evidence="1" id="KW-1133">Transmembrane helix</keyword>
<keyword evidence="1" id="KW-0812">Transmembrane</keyword>
<sequence length="312" mass="33263">MNLKGCYMRHNVCFFTDAGHFTLGWCKTIWRISMKSQTKKANIVLATTFMAAMPVAAFAAPITDLDNQPWQRSLTTEGGTAEIVDLTGLGGNLENNAPLPTGAVKLQTGSASGSRAEIQLLPDGGFGTVNDLFNSNLSFGYSMYKGGTGAAEPAPSFKMQFYNPEPVQDRDGYMELVFEPYWNQPGSEGASSAVPMGDWIDYSVDITSGLLWSTGGFGTGNSGGGPPLLTLQDWLSTLNSDFGDASLFGISLGLGSNTPDQIGYVDNVRVNAGNYSRTFDFEASSEVPAPASLPLLLIGLLGVAAKRLRRHS</sequence>
<protein>
    <submittedName>
        <fullName evidence="2">PEP-CTERM sorting domain-containing protein</fullName>
    </submittedName>
</protein>